<dbReference type="OrthoDB" id="417078at2759"/>
<dbReference type="NCBIfam" id="TIGR00530">
    <property type="entry name" value="AGP_acyltrn"/>
    <property type="match status" value="1"/>
</dbReference>
<evidence type="ECO:0000259" key="8">
    <source>
        <dbReference type="SMART" id="SM00563"/>
    </source>
</evidence>
<keyword evidence="7" id="KW-1208">Phospholipid metabolism</keyword>
<dbReference type="HOGENOM" id="CLU_027938_6_2_1"/>
<dbReference type="EMBL" id="GL377565">
    <property type="protein sequence ID" value="EFJ38769.1"/>
    <property type="molecule type" value="Genomic_DNA"/>
</dbReference>
<dbReference type="STRING" id="88036.D8QNJ0"/>
<dbReference type="KEGG" id="smo:SELMODRAFT_146229"/>
<comment type="pathway">
    <text evidence="1">Lipid metabolism.</text>
</comment>
<keyword evidence="3 7" id="KW-0444">Lipid biosynthesis</keyword>
<keyword evidence="5 7" id="KW-0443">Lipid metabolism</keyword>
<dbReference type="SMART" id="SM00563">
    <property type="entry name" value="PlsC"/>
    <property type="match status" value="1"/>
</dbReference>
<dbReference type="GO" id="GO:0006654">
    <property type="term" value="P:phosphatidic acid biosynthetic process"/>
    <property type="evidence" value="ECO:0000318"/>
    <property type="project" value="GO_Central"/>
</dbReference>
<comment type="catalytic activity">
    <reaction evidence="7">
        <text>a 1-acyl-sn-glycero-3-phosphate + an acyl-CoA = a 1,2-diacyl-sn-glycero-3-phosphate + CoA</text>
        <dbReference type="Rhea" id="RHEA:19709"/>
        <dbReference type="ChEBI" id="CHEBI:57287"/>
        <dbReference type="ChEBI" id="CHEBI:57970"/>
        <dbReference type="ChEBI" id="CHEBI:58342"/>
        <dbReference type="ChEBI" id="CHEBI:58608"/>
        <dbReference type="EC" id="2.3.1.51"/>
    </reaction>
</comment>
<evidence type="ECO:0000313" key="10">
    <source>
        <dbReference type="EMBL" id="EFJ38769.1"/>
    </source>
</evidence>
<keyword evidence="11" id="KW-1185">Reference proteome</keyword>
<feature type="domain" description="Phospholipid/glycerol acyltransferase" evidence="8">
    <location>
        <begin position="52"/>
        <end position="165"/>
    </location>
</feature>
<dbReference type="EC" id="2.3.1.51" evidence="7"/>
<evidence type="ECO:0000313" key="11">
    <source>
        <dbReference type="Proteomes" id="UP000001514"/>
    </source>
</evidence>
<keyword evidence="7" id="KW-0594">Phospholipid biosynthesis</keyword>
<evidence type="ECO:0000256" key="1">
    <source>
        <dbReference type="ARBA" id="ARBA00005189"/>
    </source>
</evidence>
<dbReference type="PANTHER" id="PTHR10434:SF64">
    <property type="entry name" value="1-ACYL-SN-GLYCEROL-3-PHOSPHATE ACYLTRANSFERASE-RELATED"/>
    <property type="match status" value="1"/>
</dbReference>
<name>D8QNJ0_SELML</name>
<dbReference type="Gramene" id="EFJ38769">
    <property type="protein sequence ID" value="EFJ38769"/>
    <property type="gene ID" value="SELMODRAFT_73982"/>
</dbReference>
<dbReference type="PANTHER" id="PTHR10434">
    <property type="entry name" value="1-ACYL-SN-GLYCEROL-3-PHOSPHATE ACYLTRANSFERASE"/>
    <property type="match status" value="1"/>
</dbReference>
<protein>
    <recommendedName>
        <fullName evidence="7">1-acyl-sn-glycerol-3-phosphate acyltransferase</fullName>
        <ecNumber evidence="7">2.3.1.51</ecNumber>
    </recommendedName>
</protein>
<reference evidence="10 11" key="1">
    <citation type="journal article" date="2011" name="Science">
        <title>The Selaginella genome identifies genetic changes associated with the evolution of vascular plants.</title>
        <authorList>
            <person name="Banks J.A."/>
            <person name="Nishiyama T."/>
            <person name="Hasebe M."/>
            <person name="Bowman J.L."/>
            <person name="Gribskov M."/>
            <person name="dePamphilis C."/>
            <person name="Albert V.A."/>
            <person name="Aono N."/>
            <person name="Aoyama T."/>
            <person name="Ambrose B.A."/>
            <person name="Ashton N.W."/>
            <person name="Axtell M.J."/>
            <person name="Barker E."/>
            <person name="Barker M.S."/>
            <person name="Bennetzen J.L."/>
            <person name="Bonawitz N.D."/>
            <person name="Chapple C."/>
            <person name="Cheng C."/>
            <person name="Correa L.G."/>
            <person name="Dacre M."/>
            <person name="DeBarry J."/>
            <person name="Dreyer I."/>
            <person name="Elias M."/>
            <person name="Engstrom E.M."/>
            <person name="Estelle M."/>
            <person name="Feng L."/>
            <person name="Finet C."/>
            <person name="Floyd S.K."/>
            <person name="Frommer W.B."/>
            <person name="Fujita T."/>
            <person name="Gramzow L."/>
            <person name="Gutensohn M."/>
            <person name="Harholt J."/>
            <person name="Hattori M."/>
            <person name="Heyl A."/>
            <person name="Hirai T."/>
            <person name="Hiwatashi Y."/>
            <person name="Ishikawa M."/>
            <person name="Iwata M."/>
            <person name="Karol K.G."/>
            <person name="Koehler B."/>
            <person name="Kolukisaoglu U."/>
            <person name="Kubo M."/>
            <person name="Kurata T."/>
            <person name="Lalonde S."/>
            <person name="Li K."/>
            <person name="Li Y."/>
            <person name="Litt A."/>
            <person name="Lyons E."/>
            <person name="Manning G."/>
            <person name="Maruyama T."/>
            <person name="Michael T.P."/>
            <person name="Mikami K."/>
            <person name="Miyazaki S."/>
            <person name="Morinaga S."/>
            <person name="Murata T."/>
            <person name="Mueller-Roeber B."/>
            <person name="Nelson D.R."/>
            <person name="Obara M."/>
            <person name="Oguri Y."/>
            <person name="Olmstead R.G."/>
            <person name="Onodera N."/>
            <person name="Petersen B.L."/>
            <person name="Pils B."/>
            <person name="Prigge M."/>
            <person name="Rensing S.A."/>
            <person name="Riano-Pachon D.M."/>
            <person name="Roberts A.W."/>
            <person name="Sato Y."/>
            <person name="Scheller H.V."/>
            <person name="Schulz B."/>
            <person name="Schulz C."/>
            <person name="Shakirov E.V."/>
            <person name="Shibagaki N."/>
            <person name="Shinohara N."/>
            <person name="Shippen D.E."/>
            <person name="Soerensen I."/>
            <person name="Sotooka R."/>
            <person name="Sugimoto N."/>
            <person name="Sugita M."/>
            <person name="Sumikawa N."/>
            <person name="Tanurdzic M."/>
            <person name="Theissen G."/>
            <person name="Ulvskov P."/>
            <person name="Wakazuki S."/>
            <person name="Weng J.K."/>
            <person name="Willats W.W."/>
            <person name="Wipf D."/>
            <person name="Wolf P.G."/>
            <person name="Yang L."/>
            <person name="Zimmer A.D."/>
            <person name="Zhu Q."/>
            <person name="Mitros T."/>
            <person name="Hellsten U."/>
            <person name="Loque D."/>
            <person name="Otillar R."/>
            <person name="Salamov A."/>
            <person name="Schmutz J."/>
            <person name="Shapiro H."/>
            <person name="Lindquist E."/>
            <person name="Lucas S."/>
            <person name="Rokhsar D."/>
            <person name="Grigoriev I.V."/>
        </authorList>
    </citation>
    <scope>NUCLEOTIDE SEQUENCE [LARGE SCALE GENOMIC DNA]</scope>
</reference>
<dbReference type="Proteomes" id="UP000001514">
    <property type="component" value="Unassembled WGS sequence"/>
</dbReference>
<dbReference type="InterPro" id="IPR002123">
    <property type="entry name" value="Plipid/glycerol_acylTrfase"/>
</dbReference>
<comment type="similarity">
    <text evidence="2 7">Belongs to the 1-acyl-sn-glycerol-3-phosphate acyltransferase family.</text>
</comment>
<proteinExistence type="inferred from homology"/>
<dbReference type="FunCoup" id="D8QNJ0">
    <property type="interactions" value="2355"/>
</dbReference>
<organism evidence="11">
    <name type="scientific">Selaginella moellendorffii</name>
    <name type="common">Spikemoss</name>
    <dbReference type="NCBI Taxonomy" id="88036"/>
    <lineage>
        <taxon>Eukaryota</taxon>
        <taxon>Viridiplantae</taxon>
        <taxon>Streptophyta</taxon>
        <taxon>Embryophyta</taxon>
        <taxon>Tracheophyta</taxon>
        <taxon>Lycopodiopsida</taxon>
        <taxon>Selaginellales</taxon>
        <taxon>Selaginellaceae</taxon>
        <taxon>Selaginella</taxon>
    </lineage>
</organism>
<dbReference type="InParanoid" id="D8QNJ0"/>
<sequence length="226" mass="25305">MLLQHPLVLLLDRQRRKAQHLINKLWASASTFFFYEVEIVGKEHLPHPNEPAVYISNHQSFLDIFALFQLGRPFKFISKTSVFFIPIVGWAMYLTGHIPLHRLDAKSQLECLRRCIELLKRGVSVFFFPEGTRSTDGTLAAFKKGAFSCAAKAKVPVVPIALVGTGHLMPNGKENVLRTGKVKIVIHPRVQGGTADELCDQAQKYIVSSVAISPVKRPFNSSIEEL</sequence>
<dbReference type="Gramene" id="EFJ29549">
    <property type="protein sequence ID" value="EFJ29549"/>
    <property type="gene ID" value="SELMODRAFT_146229"/>
</dbReference>
<dbReference type="Pfam" id="PF01553">
    <property type="entry name" value="Acyltransferase"/>
    <property type="match status" value="1"/>
</dbReference>
<dbReference type="eggNOG" id="KOG2848">
    <property type="taxonomic scope" value="Eukaryota"/>
</dbReference>
<evidence type="ECO:0000256" key="6">
    <source>
        <dbReference type="ARBA" id="ARBA00023315"/>
    </source>
</evidence>
<dbReference type="AlphaFoldDB" id="D8QNJ0"/>
<gene>
    <name evidence="9" type="ORF">SELMODRAFT_146229</name>
    <name evidence="10" type="ORF">SELMODRAFT_73982</name>
</gene>
<dbReference type="EMBL" id="GL377577">
    <property type="protein sequence ID" value="EFJ29549.1"/>
    <property type="molecule type" value="Genomic_DNA"/>
</dbReference>
<keyword evidence="4 7" id="KW-0808">Transferase</keyword>
<accession>D8QNJ0</accession>
<evidence type="ECO:0000256" key="7">
    <source>
        <dbReference type="RuleBase" id="RU361267"/>
    </source>
</evidence>
<dbReference type="KEGG" id="smo:SELMODRAFT_73982"/>
<evidence type="ECO:0000256" key="3">
    <source>
        <dbReference type="ARBA" id="ARBA00022516"/>
    </source>
</evidence>
<dbReference type="SUPFAM" id="SSF69593">
    <property type="entry name" value="Glycerol-3-phosphate (1)-acyltransferase"/>
    <property type="match status" value="1"/>
</dbReference>
<dbReference type="GO" id="GO:0003841">
    <property type="term" value="F:1-acylglycerol-3-phosphate O-acyltransferase activity"/>
    <property type="evidence" value="ECO:0000318"/>
    <property type="project" value="GO_Central"/>
</dbReference>
<dbReference type="OMA" id="NICWIAK"/>
<evidence type="ECO:0000256" key="5">
    <source>
        <dbReference type="ARBA" id="ARBA00023098"/>
    </source>
</evidence>
<dbReference type="CDD" id="cd07989">
    <property type="entry name" value="LPLAT_AGPAT-like"/>
    <property type="match status" value="1"/>
</dbReference>
<dbReference type="InterPro" id="IPR004552">
    <property type="entry name" value="AGP_acyltrans"/>
</dbReference>
<keyword evidence="6 7" id="KW-0012">Acyltransferase</keyword>
<comment type="domain">
    <text evidence="7">The HXXXXD motif is essential for acyltransferase activity and may constitute the binding site for the phosphate moiety of the glycerol-3-phosphate.</text>
</comment>
<evidence type="ECO:0000313" key="9">
    <source>
        <dbReference type="EMBL" id="EFJ29549.1"/>
    </source>
</evidence>
<dbReference type="GO" id="GO:0016020">
    <property type="term" value="C:membrane"/>
    <property type="evidence" value="ECO:0007669"/>
    <property type="project" value="InterPro"/>
</dbReference>
<evidence type="ECO:0000256" key="2">
    <source>
        <dbReference type="ARBA" id="ARBA00008655"/>
    </source>
</evidence>
<evidence type="ECO:0000256" key="4">
    <source>
        <dbReference type="ARBA" id="ARBA00022679"/>
    </source>
</evidence>